<organism evidence="6 7">
    <name type="scientific">ssRNA phage SRR6960799_1</name>
    <dbReference type="NCBI Taxonomy" id="2786565"/>
    <lineage>
        <taxon>Viruses</taxon>
        <taxon>Riboviria</taxon>
        <taxon>Orthornavirae</taxon>
        <taxon>Lenarviricota</taxon>
        <taxon>Leviviricetes</taxon>
        <taxon>Timlovirales</taxon>
        <taxon>Blumeviridae</taxon>
        <taxon>Pacehavirus</taxon>
        <taxon>Pacehavirus borborenecus</taxon>
        <taxon>Tinebovirus borborenecus</taxon>
    </lineage>
</organism>
<keyword evidence="1" id="KW-0945">Host-virus interaction</keyword>
<dbReference type="KEGG" id="vg:80399498"/>
<proteinExistence type="inferred from homology"/>
<evidence type="ECO:0000256" key="3">
    <source>
        <dbReference type="ARBA" id="ARBA00023104"/>
    </source>
</evidence>
<accession>A0A8S5KZ04</accession>
<evidence type="ECO:0000256" key="1">
    <source>
        <dbReference type="ARBA" id="ARBA00022581"/>
    </source>
</evidence>
<reference evidence="6" key="1">
    <citation type="submission" date="2020-09" db="EMBL/GenBank/DDBJ databases">
        <title>Leviviricetes taxonomy.</title>
        <authorList>
            <person name="Stockdale S.R."/>
            <person name="Callanan J."/>
            <person name="Adriaenssens E.M."/>
            <person name="Kuhn J.H."/>
            <person name="Rumnieks J."/>
            <person name="Shkoporov A."/>
            <person name="Draper L.A."/>
            <person name="Ross P."/>
            <person name="Hill C."/>
        </authorList>
    </citation>
    <scope>NUCLEOTIDE SEQUENCE</scope>
</reference>
<keyword evidence="7" id="KW-1185">Reference proteome</keyword>
<keyword evidence="4" id="KW-1160">Virus entry into host cell</keyword>
<dbReference type="InterPro" id="IPR005563">
    <property type="entry name" value="A_protein"/>
</dbReference>
<evidence type="ECO:0000313" key="7">
    <source>
        <dbReference type="Proteomes" id="UP000676982"/>
    </source>
</evidence>
<gene>
    <name evidence="6" type="primary">SRR6960799_1_1</name>
</gene>
<dbReference type="Proteomes" id="UP000676982">
    <property type="component" value="Segment"/>
</dbReference>
<evidence type="ECO:0000256" key="2">
    <source>
        <dbReference type="ARBA" id="ARBA00022804"/>
    </source>
</evidence>
<protein>
    <submittedName>
        <fullName evidence="6">Maturation protein</fullName>
    </submittedName>
</protein>
<keyword evidence="3" id="KW-0946">Virion</keyword>
<dbReference type="GO" id="GO:0039666">
    <property type="term" value="P:virion attachment to host cell pilus"/>
    <property type="evidence" value="ECO:0007669"/>
    <property type="project" value="UniProtKB-KW"/>
</dbReference>
<feature type="non-terminal residue" evidence="6">
    <location>
        <position position="1"/>
    </location>
</feature>
<keyword evidence="2" id="KW-1161">Viral attachment to host cell</keyword>
<dbReference type="GeneID" id="80399498"/>
<dbReference type="RefSeq" id="YP_010770240.1">
    <property type="nucleotide sequence ID" value="NC_074206.1"/>
</dbReference>
<keyword evidence="3" id="KW-1175">Viral attachment to host cell pilus</keyword>
<name>A0A8S5KZ04_9VIRU</name>
<dbReference type="EMBL" id="BK013586">
    <property type="protein sequence ID" value="DAD50649.1"/>
    <property type="molecule type" value="Genomic_RNA"/>
</dbReference>
<comment type="similarity">
    <text evidence="5">Belongs to the Leviviricetes maturation protein family.</text>
</comment>
<evidence type="ECO:0000313" key="6">
    <source>
        <dbReference type="EMBL" id="DAD50649.1"/>
    </source>
</evidence>
<dbReference type="Pfam" id="PF03863">
    <property type="entry name" value="Phage_mat-A"/>
    <property type="match status" value="1"/>
</dbReference>
<sequence length="546" mass="61954">SPPLRAFAPLQRVRFVSIRQDVLSRCIQNFVAVGSAAERREPMVHFSLPSESMNSFLQWSSLLEYILGPFGPDDSSLQELLYECYPSDLIQGVMSHGERDVTHVKMDGLININPYHHSMEYTDSHTGNFHAKVGNSKYSIPCTFLPKDQVLFLGQYSYSSDVFASTFVDSLGLHLVEALVNHTNHQKCRVFRHQVVALNFSSDTMSVTKIFRLECTETAYPPSLPFSLDEASLDDIQTIPEYFGEYAKATYLPVTDSIPRKPYYGYDPSIISAINEIGLLVKDIPCVRKFSSLRDFDFGALALEACSDLTTNSVNMIEFLRDLRHPTELIPKFKNFRTFIKNASKIDKSKAVSDEYLRTVFGILPTVSDIKSIVDQLRKNLPYYDPDGFQITTSVKSVHDDYLDWHIHQVARAKVVTSRTELYTENSMDKLKKMGVFPSLNNLWDLVPYSFVVDWFTSVGDTLEIISDYSNAMSLGIRYCTFSRKDILSHAVIATDNSYYGEIQVVNYHRWTTDHCPTPQLSTDPSSNVSLDKLSKGTALLIQRIK</sequence>
<evidence type="ECO:0000256" key="4">
    <source>
        <dbReference type="ARBA" id="ARBA00023296"/>
    </source>
</evidence>
<evidence type="ECO:0000256" key="5">
    <source>
        <dbReference type="ARBA" id="ARBA00035110"/>
    </source>
</evidence>